<dbReference type="EMBL" id="LR215729">
    <property type="protein sequence ID" value="VEV95146.1"/>
    <property type="molecule type" value="Genomic_DNA"/>
</dbReference>
<dbReference type="InterPro" id="IPR036259">
    <property type="entry name" value="MFS_trans_sf"/>
</dbReference>
<reference evidence="6" key="1">
    <citation type="submission" date="2019-02" db="EMBL/GenBank/DDBJ databases">
        <authorList>
            <consortium name="Genoscope - CEA"/>
            <person name="William W."/>
        </authorList>
    </citation>
    <scope>NUCLEOTIDE SEQUENCE [LARGE SCALE GENOMIC DNA]</scope>
    <source>
        <strain evidence="6">YSy11</strain>
    </source>
</reference>
<dbReference type="PANTHER" id="PTHR23521">
    <property type="entry name" value="TRANSPORTER MFS SUPERFAMILY"/>
    <property type="match status" value="1"/>
</dbReference>
<evidence type="ECO:0000256" key="3">
    <source>
        <dbReference type="ARBA" id="ARBA00023136"/>
    </source>
</evidence>
<gene>
    <name evidence="6" type="ORF">PMYSY11_0099</name>
</gene>
<dbReference type="Pfam" id="PF07690">
    <property type="entry name" value="MFS_1"/>
    <property type="match status" value="1"/>
</dbReference>
<dbReference type="Gene3D" id="1.20.1250.20">
    <property type="entry name" value="MFS general substrate transporter like domains"/>
    <property type="match status" value="2"/>
</dbReference>
<feature type="transmembrane region" description="Helical" evidence="5">
    <location>
        <begin position="324"/>
        <end position="347"/>
    </location>
</feature>
<dbReference type="AlphaFoldDB" id="A0A653DXN9"/>
<keyword evidence="1 5" id="KW-0812">Transmembrane</keyword>
<dbReference type="CDD" id="cd17477">
    <property type="entry name" value="MFS_YcaD_like"/>
    <property type="match status" value="1"/>
</dbReference>
<protein>
    <submittedName>
        <fullName evidence="6">MFS transporter (Modular protein)</fullName>
    </submittedName>
</protein>
<organism evidence="6">
    <name type="scientific">Pseudomonas marincola</name>
    <dbReference type="NCBI Taxonomy" id="437900"/>
    <lineage>
        <taxon>Bacteria</taxon>
        <taxon>Pseudomonadati</taxon>
        <taxon>Pseudomonadota</taxon>
        <taxon>Gammaproteobacteria</taxon>
        <taxon>Pseudomonadales</taxon>
        <taxon>Pseudomonadaceae</taxon>
        <taxon>Pseudomonas</taxon>
    </lineage>
</organism>
<keyword evidence="3 5" id="KW-0472">Membrane</keyword>
<accession>A0A653DXN9</accession>
<feature type="transmembrane region" description="Helical" evidence="5">
    <location>
        <begin position="159"/>
        <end position="178"/>
    </location>
</feature>
<dbReference type="InterPro" id="IPR011701">
    <property type="entry name" value="MFS"/>
</dbReference>
<evidence type="ECO:0000256" key="4">
    <source>
        <dbReference type="SAM" id="MobiDB-lite"/>
    </source>
</evidence>
<feature type="compositionally biased region" description="Acidic residues" evidence="4">
    <location>
        <begin position="502"/>
        <end position="516"/>
    </location>
</feature>
<dbReference type="GO" id="GO:0005886">
    <property type="term" value="C:plasma membrane"/>
    <property type="evidence" value="ECO:0007669"/>
    <property type="project" value="TreeGrafter"/>
</dbReference>
<dbReference type="SUPFAM" id="SSF103473">
    <property type="entry name" value="MFS general substrate transporter"/>
    <property type="match status" value="1"/>
</dbReference>
<feature type="transmembrane region" description="Helical" evidence="5">
    <location>
        <begin position="72"/>
        <end position="89"/>
    </location>
</feature>
<feature type="transmembrane region" description="Helical" evidence="5">
    <location>
        <begin position="353"/>
        <end position="370"/>
    </location>
</feature>
<feature type="region of interest" description="Disordered" evidence="4">
    <location>
        <begin position="502"/>
        <end position="561"/>
    </location>
</feature>
<dbReference type="InterPro" id="IPR047200">
    <property type="entry name" value="MFS_YcaD-like"/>
</dbReference>
<evidence type="ECO:0000256" key="2">
    <source>
        <dbReference type="ARBA" id="ARBA00022989"/>
    </source>
</evidence>
<feature type="transmembrane region" description="Helical" evidence="5">
    <location>
        <begin position="12"/>
        <end position="34"/>
    </location>
</feature>
<sequence length="561" mass="59837">MTLILKSFSSLYFASLLMLFGSGLLSTYLGLRLAETADGFWVGALMAANYLGLVVGGKLGHHLIARVGHIRAYVACAGVVTAAVLVHGLTDSLPIWIALRLLVGVCMMCQYMVVESWLNEQADTQQRGQVFACYMGASYMGLIFGQLVLVVHPGLGTDLLMIIALCFALCLVPVALTQKLHPAALHPAPIEMRFFLKRLPLSLLTIAVAGLMIGSFYGLAPLYGARYGLTTEQIGMFMGCCIFAGLIVQWPLGWLSDRIDRVKLIRTCSGLLAIAALPLAIFAQLPIWGLFAAGFAVSMLLFCLYPLAVAFANDHVENERRVSLTVMLLVTFGLGAAIGPLLVGVLMRFYGPNMLYAFFVGCGLLLFWRVKCKNVTNDHQVQEAPLHHIAMPDAISSSPLVAALDPRIDEHFVQEQMCDEPEDICAQREADEAAAAIFEAEAAAAAEVVIGAATDVGNVHLASVDLAVVEPEVSEVWAAGTTQIDSASIQDLYTDIPLGETDEQQADASSEPEEPGSAEPQVSIPAAGTPLAGTLSQGEAIDGANSAGTENDAPANPDKRD</sequence>
<evidence type="ECO:0000256" key="5">
    <source>
        <dbReference type="SAM" id="Phobius"/>
    </source>
</evidence>
<dbReference type="PANTHER" id="PTHR23521:SF3">
    <property type="entry name" value="MFS TRANSPORTER"/>
    <property type="match status" value="1"/>
</dbReference>
<dbReference type="FunFam" id="1.20.1250.20:FF:000314">
    <property type="entry name" value="Transporter, MFS superfamily"/>
    <property type="match status" value="1"/>
</dbReference>
<feature type="transmembrane region" description="Helical" evidence="5">
    <location>
        <begin position="130"/>
        <end position="153"/>
    </location>
</feature>
<feature type="transmembrane region" description="Helical" evidence="5">
    <location>
        <begin position="287"/>
        <end position="312"/>
    </location>
</feature>
<feature type="transmembrane region" description="Helical" evidence="5">
    <location>
        <begin position="40"/>
        <end position="60"/>
    </location>
</feature>
<feature type="transmembrane region" description="Helical" evidence="5">
    <location>
        <begin position="199"/>
        <end position="222"/>
    </location>
</feature>
<name>A0A653DXN9_9PSED</name>
<evidence type="ECO:0000256" key="1">
    <source>
        <dbReference type="ARBA" id="ARBA00022692"/>
    </source>
</evidence>
<dbReference type="GO" id="GO:0022857">
    <property type="term" value="F:transmembrane transporter activity"/>
    <property type="evidence" value="ECO:0007669"/>
    <property type="project" value="InterPro"/>
</dbReference>
<evidence type="ECO:0000313" key="6">
    <source>
        <dbReference type="EMBL" id="VEV95146.1"/>
    </source>
</evidence>
<feature type="transmembrane region" description="Helical" evidence="5">
    <location>
        <begin position="264"/>
        <end position="281"/>
    </location>
</feature>
<dbReference type="FunFam" id="1.20.1250.20:FF:000327">
    <property type="entry name" value="Transporter, MFS superfamily"/>
    <property type="match status" value="1"/>
</dbReference>
<feature type="transmembrane region" description="Helical" evidence="5">
    <location>
        <begin position="234"/>
        <end position="252"/>
    </location>
</feature>
<feature type="transmembrane region" description="Helical" evidence="5">
    <location>
        <begin position="95"/>
        <end position="118"/>
    </location>
</feature>
<keyword evidence="2 5" id="KW-1133">Transmembrane helix</keyword>
<proteinExistence type="predicted"/>